<dbReference type="Pfam" id="PF01302">
    <property type="entry name" value="CAP_GLY"/>
    <property type="match status" value="2"/>
</dbReference>
<protein>
    <submittedName>
        <fullName evidence="4">Restin homolog isoform X1</fullName>
    </submittedName>
</protein>
<dbReference type="SMART" id="SM01052">
    <property type="entry name" value="CAP_GLY"/>
    <property type="match status" value="2"/>
</dbReference>
<dbReference type="OrthoDB" id="5412539at2759"/>
<evidence type="ECO:0000256" key="1">
    <source>
        <dbReference type="SAM" id="MobiDB-lite"/>
    </source>
</evidence>
<sequence length="567" mass="59197">MPNTTETDMSAAEPGASVAATAAGELPGSGSGAENMSSAASVSSVASVGSSAGSERSSSRSMPPPSKLPGLVKATVAKPKPPGAASGIRPPGSLSASSSVSGSNTSLSRVGRTGRLCDGHPKKDPTPSPGTPNGPTANAIRKLSDDFARSTKLSDLDDPVADAYSAYSERRRSSDRRSSSGTESAWDFRRLSEAGVRRASDASAVLTEDTDSFIIGERVYVGGTKPGRLAYIGDTQFAPGEWAGVVLDEPIGKNDGSVGGVRYFQCEAKKGVFSRLTRLTRYPLPESALSSLSTSSLLTSPTTPVTRKAAPRLGAAPTPAPKAASPTPTLSPSGSVRSLAAGAELKLGERVIVMSSQTGSKAGVLRYKGPTAFAAGEWCGVELDDPMGKNDGSVAGTRYFDCEPKFGLFAPVHKVSRSPAPKRMSTANCKVHHSKGLHGSRESLSSIVSARSSIGGVSTAGSTREKLGVTALTDRKDLYGTTPSPTPCNCTIHLNPLPKYKLGSSAYNSSSCNCTIHLLKTSTPGLRTTPTSTSLRSGLQDNYFNNYNNYNKYTYTYNYDINWEDCY</sequence>
<dbReference type="KEGG" id="foc:127750961"/>
<name>A0A9C6X5U6_FRAOC</name>
<dbReference type="PANTHER" id="PTHR18916:SF93">
    <property type="entry name" value="RESTIN HOMOLOG"/>
    <property type="match status" value="1"/>
</dbReference>
<feature type="compositionally biased region" description="Low complexity" evidence="1">
    <location>
        <begin position="293"/>
        <end position="304"/>
    </location>
</feature>
<organism evidence="3 4">
    <name type="scientific">Frankliniella occidentalis</name>
    <name type="common">Western flower thrips</name>
    <name type="synonym">Euthrips occidentalis</name>
    <dbReference type="NCBI Taxonomy" id="133901"/>
    <lineage>
        <taxon>Eukaryota</taxon>
        <taxon>Metazoa</taxon>
        <taxon>Ecdysozoa</taxon>
        <taxon>Arthropoda</taxon>
        <taxon>Hexapoda</taxon>
        <taxon>Insecta</taxon>
        <taxon>Pterygota</taxon>
        <taxon>Neoptera</taxon>
        <taxon>Paraneoptera</taxon>
        <taxon>Thysanoptera</taxon>
        <taxon>Terebrantia</taxon>
        <taxon>Thripoidea</taxon>
        <taxon>Thripidae</taxon>
        <taxon>Frankliniella</taxon>
    </lineage>
</organism>
<evidence type="ECO:0000313" key="3">
    <source>
        <dbReference type="Proteomes" id="UP000504606"/>
    </source>
</evidence>
<feature type="compositionally biased region" description="Low complexity" evidence="1">
    <location>
        <begin position="37"/>
        <end position="61"/>
    </location>
</feature>
<gene>
    <name evidence="4" type="primary">LOC127750961</name>
</gene>
<dbReference type="GeneID" id="127750961"/>
<dbReference type="PROSITE" id="PS00845">
    <property type="entry name" value="CAP_GLY_1"/>
    <property type="match status" value="2"/>
</dbReference>
<feature type="domain" description="CAP-Gly" evidence="2">
    <location>
        <begin position="369"/>
        <end position="411"/>
    </location>
</feature>
<feature type="compositionally biased region" description="Basic and acidic residues" evidence="1">
    <location>
        <begin position="115"/>
        <end position="125"/>
    </location>
</feature>
<accession>A0A9C6X5U6</accession>
<keyword evidence="3" id="KW-1185">Reference proteome</keyword>
<feature type="region of interest" description="Disordered" evidence="1">
    <location>
        <begin position="293"/>
        <end position="335"/>
    </location>
</feature>
<dbReference type="SUPFAM" id="SSF74924">
    <property type="entry name" value="Cap-Gly domain"/>
    <property type="match status" value="2"/>
</dbReference>
<evidence type="ECO:0000259" key="2">
    <source>
        <dbReference type="PROSITE" id="PS50245"/>
    </source>
</evidence>
<dbReference type="InterPro" id="IPR036859">
    <property type="entry name" value="CAP-Gly_dom_sf"/>
</dbReference>
<feature type="domain" description="CAP-Gly" evidence="2">
    <location>
        <begin position="233"/>
        <end position="275"/>
    </location>
</feature>
<dbReference type="AlphaFoldDB" id="A0A9C6X5U6"/>
<reference evidence="4" key="1">
    <citation type="submission" date="2025-08" db="UniProtKB">
        <authorList>
            <consortium name="RefSeq"/>
        </authorList>
    </citation>
    <scope>IDENTIFICATION</scope>
    <source>
        <tissue evidence="4">Whole organism</tissue>
    </source>
</reference>
<feature type="compositionally biased region" description="Low complexity" evidence="1">
    <location>
        <begin position="315"/>
        <end position="333"/>
    </location>
</feature>
<dbReference type="PANTHER" id="PTHR18916">
    <property type="entry name" value="DYNACTIN 1-RELATED MICROTUBULE-BINDING"/>
    <property type="match status" value="1"/>
</dbReference>
<dbReference type="Gene3D" id="2.30.30.190">
    <property type="entry name" value="CAP Gly-rich-like domain"/>
    <property type="match status" value="2"/>
</dbReference>
<dbReference type="PROSITE" id="PS50245">
    <property type="entry name" value="CAP_GLY_2"/>
    <property type="match status" value="2"/>
</dbReference>
<feature type="region of interest" description="Disordered" evidence="1">
    <location>
        <begin position="1"/>
        <end position="139"/>
    </location>
</feature>
<dbReference type="Proteomes" id="UP000504606">
    <property type="component" value="Unplaced"/>
</dbReference>
<evidence type="ECO:0000313" key="4">
    <source>
        <dbReference type="RefSeq" id="XP_052129710.1"/>
    </source>
</evidence>
<dbReference type="RefSeq" id="XP_052129710.1">
    <property type="nucleotide sequence ID" value="XM_052273750.1"/>
</dbReference>
<dbReference type="InterPro" id="IPR000938">
    <property type="entry name" value="CAP-Gly_domain"/>
</dbReference>
<feature type="compositionally biased region" description="Low complexity" evidence="1">
    <location>
        <begin position="93"/>
        <end position="108"/>
    </location>
</feature>
<proteinExistence type="predicted"/>